<dbReference type="AlphaFoldDB" id="A0ABD1LSA2"/>
<feature type="domain" description="Retrotransposon Copia-like N-terminal" evidence="2">
    <location>
        <begin position="20"/>
        <end position="64"/>
    </location>
</feature>
<evidence type="ECO:0000259" key="1">
    <source>
        <dbReference type="Pfam" id="PF03732"/>
    </source>
</evidence>
<accession>A0ABD1LSA2</accession>
<dbReference type="Pfam" id="PF03732">
    <property type="entry name" value="Retrotrans_gag"/>
    <property type="match status" value="1"/>
</dbReference>
<gene>
    <name evidence="3" type="ORF">Fmac_025459</name>
</gene>
<evidence type="ECO:0000259" key="2">
    <source>
        <dbReference type="Pfam" id="PF14244"/>
    </source>
</evidence>
<feature type="domain" description="Retrotransposon gag" evidence="1">
    <location>
        <begin position="101"/>
        <end position="192"/>
    </location>
</feature>
<sequence length="246" mass="28232">MVAPSTVIDMSNPYFLSNGDSPGIPLVPIKLDGSNYHSWFRDVSTPLRSKNKLHFINETLPRPPPGSTMFGHWNGCNSIVMSWLIHSLDPNIAPSVRLMDTAVEIWNTLRKRYYQGDVFRISDIQEEIYALRQGYLSISAYFTQFQNLWQELDQFRPLPSCSCKIKCSCNHVPTIRSYREGDYVRRFLKGLNKPYSVVRSQAMMMQPLPDLDHVFSLLIQQERQFGVPVDDPYTLAYFRGRGGSGV</sequence>
<evidence type="ECO:0008006" key="5">
    <source>
        <dbReference type="Google" id="ProtNLM"/>
    </source>
</evidence>
<dbReference type="PANTHER" id="PTHR37610">
    <property type="entry name" value="CCHC-TYPE DOMAIN-CONTAINING PROTEIN"/>
    <property type="match status" value="1"/>
</dbReference>
<organism evidence="3 4">
    <name type="scientific">Flemingia macrophylla</name>
    <dbReference type="NCBI Taxonomy" id="520843"/>
    <lineage>
        <taxon>Eukaryota</taxon>
        <taxon>Viridiplantae</taxon>
        <taxon>Streptophyta</taxon>
        <taxon>Embryophyta</taxon>
        <taxon>Tracheophyta</taxon>
        <taxon>Spermatophyta</taxon>
        <taxon>Magnoliopsida</taxon>
        <taxon>eudicotyledons</taxon>
        <taxon>Gunneridae</taxon>
        <taxon>Pentapetalae</taxon>
        <taxon>rosids</taxon>
        <taxon>fabids</taxon>
        <taxon>Fabales</taxon>
        <taxon>Fabaceae</taxon>
        <taxon>Papilionoideae</taxon>
        <taxon>50 kb inversion clade</taxon>
        <taxon>NPAAA clade</taxon>
        <taxon>indigoferoid/millettioid clade</taxon>
        <taxon>Phaseoleae</taxon>
        <taxon>Flemingia</taxon>
    </lineage>
</organism>
<dbReference type="InterPro" id="IPR005162">
    <property type="entry name" value="Retrotrans_gag_dom"/>
</dbReference>
<dbReference type="EMBL" id="JBGMDY010000008">
    <property type="protein sequence ID" value="KAL2326401.1"/>
    <property type="molecule type" value="Genomic_DNA"/>
</dbReference>
<dbReference type="PANTHER" id="PTHR37610:SF55">
    <property type="entry name" value="RETROTRANSPOSON COPIA-LIKE N-TERMINAL DOMAIN-CONTAINING PROTEIN"/>
    <property type="match status" value="1"/>
</dbReference>
<keyword evidence="4" id="KW-1185">Reference proteome</keyword>
<evidence type="ECO:0000313" key="4">
    <source>
        <dbReference type="Proteomes" id="UP001603857"/>
    </source>
</evidence>
<comment type="caution">
    <text evidence="3">The sequence shown here is derived from an EMBL/GenBank/DDBJ whole genome shotgun (WGS) entry which is preliminary data.</text>
</comment>
<proteinExistence type="predicted"/>
<name>A0ABD1LSA2_9FABA</name>
<dbReference type="InterPro" id="IPR029472">
    <property type="entry name" value="Copia-like_N"/>
</dbReference>
<reference evidence="3 4" key="1">
    <citation type="submission" date="2024-08" db="EMBL/GenBank/DDBJ databases">
        <title>Insights into the chromosomal genome structure of Flemingia macrophylla.</title>
        <authorList>
            <person name="Ding Y."/>
            <person name="Zhao Y."/>
            <person name="Bi W."/>
            <person name="Wu M."/>
            <person name="Zhao G."/>
            <person name="Gong Y."/>
            <person name="Li W."/>
            <person name="Zhang P."/>
        </authorList>
    </citation>
    <scope>NUCLEOTIDE SEQUENCE [LARGE SCALE GENOMIC DNA]</scope>
    <source>
        <strain evidence="3">DYQJB</strain>
        <tissue evidence="3">Leaf</tissue>
    </source>
</reference>
<dbReference type="Proteomes" id="UP001603857">
    <property type="component" value="Unassembled WGS sequence"/>
</dbReference>
<protein>
    <recommendedName>
        <fullName evidence="5">Retrotransposon Copia-like N-terminal domain-containing protein</fullName>
    </recommendedName>
</protein>
<evidence type="ECO:0000313" key="3">
    <source>
        <dbReference type="EMBL" id="KAL2326401.1"/>
    </source>
</evidence>
<dbReference type="Pfam" id="PF14244">
    <property type="entry name" value="Retrotran_gag_3"/>
    <property type="match status" value="1"/>
</dbReference>